<dbReference type="RefSeq" id="XP_008477898.1">
    <property type="nucleotide sequence ID" value="XM_008479676.3"/>
</dbReference>
<evidence type="ECO:0000256" key="2">
    <source>
        <dbReference type="ARBA" id="ARBA00004251"/>
    </source>
</evidence>
<dbReference type="AlphaFoldDB" id="A0A1S3DAU4"/>
<dbReference type="GO" id="GO:0031982">
    <property type="term" value="C:vesicle"/>
    <property type="evidence" value="ECO:0007669"/>
    <property type="project" value="UniProtKB-SubCell"/>
</dbReference>
<comment type="subcellular location">
    <subcellularLocation>
        <location evidence="2">Cell membrane</location>
        <topology evidence="2">Single-pass type I membrane protein</topology>
    </subcellularLocation>
    <subcellularLocation>
        <location evidence="1">Endoplasmic reticulum membrane</location>
        <topology evidence="1">Single-pass type I membrane protein</topology>
    </subcellularLocation>
    <subcellularLocation>
        <location evidence="3">Vesicle</location>
    </subcellularLocation>
</comment>
<reference evidence="17" key="1">
    <citation type="submission" date="2025-08" db="UniProtKB">
        <authorList>
            <consortium name="RefSeq"/>
        </authorList>
    </citation>
    <scope>IDENTIFICATION</scope>
</reference>
<dbReference type="GO" id="GO:0005789">
    <property type="term" value="C:endoplasmic reticulum membrane"/>
    <property type="evidence" value="ECO:0007669"/>
    <property type="project" value="UniProtKB-SubCell"/>
</dbReference>
<organism evidence="16 17">
    <name type="scientific">Diaphorina citri</name>
    <name type="common">Asian citrus psyllid</name>
    <dbReference type="NCBI Taxonomy" id="121845"/>
    <lineage>
        <taxon>Eukaryota</taxon>
        <taxon>Metazoa</taxon>
        <taxon>Ecdysozoa</taxon>
        <taxon>Arthropoda</taxon>
        <taxon>Hexapoda</taxon>
        <taxon>Insecta</taxon>
        <taxon>Pterygota</taxon>
        <taxon>Neoptera</taxon>
        <taxon>Paraneoptera</taxon>
        <taxon>Hemiptera</taxon>
        <taxon>Sternorrhyncha</taxon>
        <taxon>Psylloidea</taxon>
        <taxon>Psyllidae</taxon>
        <taxon>Diaphorininae</taxon>
        <taxon>Diaphorina</taxon>
    </lineage>
</organism>
<dbReference type="Pfam" id="PF07850">
    <property type="entry name" value="Renin_r"/>
    <property type="match status" value="1"/>
</dbReference>
<gene>
    <name evidence="17" type="primary">LOC103514773</name>
</gene>
<evidence type="ECO:0000256" key="3">
    <source>
        <dbReference type="ARBA" id="ARBA00004373"/>
    </source>
</evidence>
<keyword evidence="10 12" id="KW-0472">Membrane</keyword>
<dbReference type="Proteomes" id="UP000079169">
    <property type="component" value="Unplaced"/>
</dbReference>
<evidence type="ECO:0000259" key="14">
    <source>
        <dbReference type="Pfam" id="PF07850"/>
    </source>
</evidence>
<dbReference type="KEGG" id="dci:103514773"/>
<evidence type="ECO:0000256" key="13">
    <source>
        <dbReference type="SAM" id="SignalP"/>
    </source>
</evidence>
<evidence type="ECO:0000256" key="8">
    <source>
        <dbReference type="ARBA" id="ARBA00022824"/>
    </source>
</evidence>
<evidence type="ECO:0000256" key="7">
    <source>
        <dbReference type="ARBA" id="ARBA00022729"/>
    </source>
</evidence>
<evidence type="ECO:0000256" key="11">
    <source>
        <dbReference type="ARBA" id="ARBA00023170"/>
    </source>
</evidence>
<feature type="domain" description="Renin receptor N-terminal" evidence="15">
    <location>
        <begin position="20"/>
        <end position="252"/>
    </location>
</feature>
<dbReference type="InterPro" id="IPR012493">
    <property type="entry name" value="Renin_rcpt"/>
</dbReference>
<evidence type="ECO:0000256" key="4">
    <source>
        <dbReference type="ARBA" id="ARBA00022475"/>
    </source>
</evidence>
<dbReference type="InterPro" id="IPR057318">
    <property type="entry name" value="RENR_N"/>
</dbReference>
<dbReference type="GO" id="GO:0038023">
    <property type="term" value="F:signaling receptor activity"/>
    <property type="evidence" value="ECO:0007669"/>
    <property type="project" value="InterPro"/>
</dbReference>
<keyword evidence="5" id="KW-0165">Cleavage on pair of basic residues</keyword>
<keyword evidence="9 12" id="KW-1133">Transmembrane helix</keyword>
<feature type="chain" id="PRO_5010197038" evidence="13">
    <location>
        <begin position="21"/>
        <end position="334"/>
    </location>
</feature>
<dbReference type="InterPro" id="IPR056780">
    <property type="entry name" value="Renin_r_C"/>
</dbReference>
<sequence length="334" mass="37201">MKMLKSGLITLCSVLVTVRANEFSILHTPEAIEFQPSSTIDLRTVKDVFTAALGISVKQDHRWSGMDIKNPFETTEAVVSFIIPGLSSLNFLHAHDYDLLINDNTDNVYDSLLNLISHKYAANNQTTVKVTFKSSEPEMESSIDVLTGVVTEATPFSEIKKFDLEKDIDKAFIGNIHLLKAVAKKALVGHSDGIPDVYWFSLPVVSDFIDQSSSSINEDKLVEAENLLIKTISAITEDYKKFYNGKVLVATLLGTEMSSHSMRYRRAVEVAQNAALNLGEEYDEDYPVIFNILLWSAIAFIFTLIAISLAIGNMDPGRDSIIYRMTSTRIKKDS</sequence>
<protein>
    <submittedName>
        <fullName evidence="17">Renin receptor</fullName>
    </submittedName>
</protein>
<feature type="domain" description="Renin receptor-like C-terminal transmembrane spanning segment" evidence="14">
    <location>
        <begin position="272"/>
        <end position="333"/>
    </location>
</feature>
<evidence type="ECO:0000256" key="6">
    <source>
        <dbReference type="ARBA" id="ARBA00022692"/>
    </source>
</evidence>
<dbReference type="GeneID" id="103514773"/>
<evidence type="ECO:0000259" key="15">
    <source>
        <dbReference type="Pfam" id="PF25294"/>
    </source>
</evidence>
<evidence type="ECO:0000256" key="5">
    <source>
        <dbReference type="ARBA" id="ARBA00022685"/>
    </source>
</evidence>
<evidence type="ECO:0000256" key="1">
    <source>
        <dbReference type="ARBA" id="ARBA00004115"/>
    </source>
</evidence>
<dbReference type="GO" id="GO:0030177">
    <property type="term" value="P:positive regulation of Wnt signaling pathway"/>
    <property type="evidence" value="ECO:0007669"/>
    <property type="project" value="TreeGrafter"/>
</dbReference>
<feature type="signal peptide" evidence="13">
    <location>
        <begin position="1"/>
        <end position="20"/>
    </location>
</feature>
<dbReference type="OMA" id="CDINFEQ"/>
<keyword evidence="7 13" id="KW-0732">Signal</keyword>
<proteinExistence type="predicted"/>
<dbReference type="PaxDb" id="121845-A0A1S3DAU4"/>
<accession>A0A1S3DAU4</accession>
<dbReference type="CTD" id="10159"/>
<dbReference type="PANTHER" id="PTHR13351:SF1">
    <property type="entry name" value="RENIN RECEPTOR"/>
    <property type="match status" value="1"/>
</dbReference>
<dbReference type="GO" id="GO:0098588">
    <property type="term" value="C:bounding membrane of organelle"/>
    <property type="evidence" value="ECO:0007669"/>
    <property type="project" value="UniProtKB-ARBA"/>
</dbReference>
<name>A0A1S3DAU4_DIACI</name>
<keyword evidence="4" id="KW-1003">Cell membrane</keyword>
<evidence type="ECO:0000256" key="10">
    <source>
        <dbReference type="ARBA" id="ARBA00023136"/>
    </source>
</evidence>
<keyword evidence="6 12" id="KW-0812">Transmembrane</keyword>
<keyword evidence="8" id="KW-0256">Endoplasmic reticulum</keyword>
<dbReference type="Pfam" id="PF25294">
    <property type="entry name" value="RENR_N"/>
    <property type="match status" value="1"/>
</dbReference>
<keyword evidence="11 17" id="KW-0675">Receptor</keyword>
<dbReference type="GO" id="GO:0009897">
    <property type="term" value="C:external side of plasma membrane"/>
    <property type="evidence" value="ECO:0007669"/>
    <property type="project" value="TreeGrafter"/>
</dbReference>
<keyword evidence="16" id="KW-1185">Reference proteome</keyword>
<evidence type="ECO:0000313" key="17">
    <source>
        <dbReference type="RefSeq" id="XP_008477898.1"/>
    </source>
</evidence>
<feature type="transmembrane region" description="Helical" evidence="12">
    <location>
        <begin position="292"/>
        <end position="311"/>
    </location>
</feature>
<dbReference type="PANTHER" id="PTHR13351">
    <property type="entry name" value="RENIN RECEPTOR"/>
    <property type="match status" value="1"/>
</dbReference>
<dbReference type="STRING" id="121845.A0A1S3DAU4"/>
<evidence type="ECO:0000256" key="9">
    <source>
        <dbReference type="ARBA" id="ARBA00022989"/>
    </source>
</evidence>
<evidence type="ECO:0000256" key="12">
    <source>
        <dbReference type="SAM" id="Phobius"/>
    </source>
</evidence>
<evidence type="ECO:0000313" key="16">
    <source>
        <dbReference type="Proteomes" id="UP000079169"/>
    </source>
</evidence>